<dbReference type="EC" id="2.7.7.6" evidence="1"/>
<dbReference type="KEGG" id="step:IC006_1771"/>
<name>A0A510E578_9CREN</name>
<reference evidence="5" key="1">
    <citation type="submission" date="2018-09" db="EMBL/GenBank/DDBJ databases">
        <title>Complete Genome Sequencing of Sulfolobus sp. JCM 16834.</title>
        <authorList>
            <person name="Kato S."/>
            <person name="Itoh T."/>
            <person name="Ohkuma M."/>
        </authorList>
    </citation>
    <scope>NUCLEOTIDE SEQUENCE [LARGE SCALE GENOMIC DNA]</scope>
    <source>
        <strain evidence="5">IC-007</strain>
    </source>
</reference>
<dbReference type="STRING" id="1294262.GCA_001316085_00244"/>
<evidence type="ECO:0000313" key="2">
    <source>
        <dbReference type="EMBL" id="BBG24452.1"/>
    </source>
</evidence>
<dbReference type="Proteomes" id="UP000322983">
    <property type="component" value="Chromosome"/>
</dbReference>
<sequence>MLSEADSINEECKVVSVNKTGLKGNLVVELSCDNKKILFDIIESINNFKPDEKVKAIISKNRPEFGAEDFCGHGYIVTQKKNEESLITIISLFGLLIKVIEDKNSNFMKKVNLNIMDHIYFCVRKEK</sequence>
<keyword evidence="1" id="KW-0548">Nucleotidyltransferase</keyword>
<keyword evidence="1" id="KW-0963">Cytoplasm</keyword>
<dbReference type="OrthoDB" id="34039at2157"/>
<keyword evidence="1" id="KW-0804">Transcription</keyword>
<organism evidence="3 5">
    <name type="scientific">Sulfuracidifex tepidarius</name>
    <dbReference type="NCBI Taxonomy" id="1294262"/>
    <lineage>
        <taxon>Archaea</taxon>
        <taxon>Thermoproteota</taxon>
        <taxon>Thermoprotei</taxon>
        <taxon>Sulfolobales</taxon>
        <taxon>Sulfolobaceae</taxon>
        <taxon>Sulfuracidifex</taxon>
    </lineage>
</organism>
<dbReference type="GO" id="GO:0005737">
    <property type="term" value="C:cytoplasm"/>
    <property type="evidence" value="ECO:0007669"/>
    <property type="project" value="UniProtKB-SubCell"/>
</dbReference>
<dbReference type="GO" id="GO:0003899">
    <property type="term" value="F:DNA-directed RNA polymerase activity"/>
    <property type="evidence" value="ECO:0007669"/>
    <property type="project" value="UniProtKB-UniRule"/>
</dbReference>
<dbReference type="EMBL" id="AP018929">
    <property type="protein sequence ID" value="BBG24452.1"/>
    <property type="molecule type" value="Genomic_DNA"/>
</dbReference>
<dbReference type="GeneID" id="41718088"/>
<reference evidence="3 4" key="2">
    <citation type="journal article" date="2020" name="Int. J. Syst. Evol. Microbiol.">
        <title>Sulfuracidifex tepidarius gen. nov., sp. nov. and transfer of Sulfolobus metallicus Huber and Stetter 1992 to the genus Sulfuracidifex as Sulfuracidifex metallicus comb. nov.</title>
        <authorList>
            <person name="Itoh T."/>
            <person name="Miura T."/>
            <person name="Sakai H.D."/>
            <person name="Kato S."/>
            <person name="Ohkuma M."/>
            <person name="Takashina T."/>
        </authorList>
    </citation>
    <scope>NUCLEOTIDE SEQUENCE</scope>
    <source>
        <strain evidence="2 4">IC-006</strain>
        <strain evidence="3">IC-007</strain>
    </source>
</reference>
<comment type="function">
    <text evidence="1">DNA-dependent RNA polymerase (RNAP) catalyzes the transcription of DNA into RNA using the four ribonucleoside triphosphates as substrates.</text>
</comment>
<comment type="catalytic activity">
    <reaction evidence="1">
        <text>RNA(n) + a ribonucleoside 5'-triphosphate = RNA(n+1) + diphosphate</text>
        <dbReference type="Rhea" id="RHEA:21248"/>
        <dbReference type="Rhea" id="RHEA-COMP:14527"/>
        <dbReference type="Rhea" id="RHEA-COMP:17342"/>
        <dbReference type="ChEBI" id="CHEBI:33019"/>
        <dbReference type="ChEBI" id="CHEBI:61557"/>
        <dbReference type="ChEBI" id="CHEBI:140395"/>
        <dbReference type="EC" id="2.7.7.6"/>
    </reaction>
</comment>
<dbReference type="HAMAP" id="MF_00866">
    <property type="entry name" value="RNApol_arch_Rpo8"/>
    <property type="match status" value="1"/>
</dbReference>
<dbReference type="InterPro" id="IPR012340">
    <property type="entry name" value="NA-bd_OB-fold"/>
</dbReference>
<comment type="subcellular location">
    <subcellularLocation>
        <location evidence="1">Cytoplasm</location>
    </subcellularLocation>
</comment>
<gene>
    <name evidence="1" type="primary">rpo8</name>
    <name evidence="1" type="synonym">rpoG</name>
    <name evidence="2" type="ORF">IC006_1771</name>
    <name evidence="3" type="ORF">IC007_1749</name>
</gene>
<evidence type="ECO:0000313" key="4">
    <source>
        <dbReference type="Proteomes" id="UP000322983"/>
    </source>
</evidence>
<comment type="similarity">
    <text evidence="1">Belongs to the archaeal Rpo8 RNA polymerase subunit family.</text>
</comment>
<comment type="subunit">
    <text evidence="1">Part of the RNA polymerase complex.</text>
</comment>
<keyword evidence="4" id="KW-1185">Reference proteome</keyword>
<dbReference type="AlphaFoldDB" id="A0A510E578"/>
<keyword evidence="1" id="KW-0808">Transferase</keyword>
<dbReference type="Gene3D" id="2.40.50.140">
    <property type="entry name" value="Nucleic acid-binding proteins"/>
    <property type="match status" value="1"/>
</dbReference>
<dbReference type="GO" id="GO:0006351">
    <property type="term" value="P:DNA-templated transcription"/>
    <property type="evidence" value="ECO:0007669"/>
    <property type="project" value="UniProtKB-UniRule"/>
</dbReference>
<evidence type="ECO:0000256" key="1">
    <source>
        <dbReference type="HAMAP-Rule" id="MF_00866"/>
    </source>
</evidence>
<dbReference type="Proteomes" id="UP000325030">
    <property type="component" value="Chromosome"/>
</dbReference>
<evidence type="ECO:0000313" key="3">
    <source>
        <dbReference type="EMBL" id="BBG27210.1"/>
    </source>
</evidence>
<dbReference type="EMBL" id="AP018930">
    <property type="protein sequence ID" value="BBG27210.1"/>
    <property type="molecule type" value="Genomic_DNA"/>
</dbReference>
<dbReference type="RefSeq" id="WP_054844914.1">
    <property type="nucleotide sequence ID" value="NZ_AP018929.1"/>
</dbReference>
<proteinExistence type="inferred from homology"/>
<protein>
    <recommendedName>
        <fullName evidence="1">DNA-directed RNA polymerase subunit Rpo8</fullName>
        <ecNumber evidence="1">2.7.7.6</ecNumber>
    </recommendedName>
    <alternativeName>
        <fullName evidence="1">DNA-directed RNA polymerase, subunit G</fullName>
    </alternativeName>
</protein>
<dbReference type="GO" id="GO:0000428">
    <property type="term" value="C:DNA-directed RNA polymerase complex"/>
    <property type="evidence" value="ECO:0007669"/>
    <property type="project" value="UniProtKB-KW"/>
</dbReference>
<accession>A0A510E578</accession>
<accession>A0A510DW50</accession>
<keyword evidence="1" id="KW-0240">DNA-directed RNA polymerase</keyword>
<evidence type="ECO:0000313" key="5">
    <source>
        <dbReference type="Proteomes" id="UP000325030"/>
    </source>
</evidence>
<dbReference type="InterPro" id="IPR031555">
    <property type="entry name" value="RNA_pol_Rpo8"/>
</dbReference>
<dbReference type="Pfam" id="PF16992">
    <property type="entry name" value="RNA_pol_RpbG"/>
    <property type="match status" value="1"/>
</dbReference>